<dbReference type="GO" id="GO:0055085">
    <property type="term" value="P:transmembrane transport"/>
    <property type="evidence" value="ECO:0007669"/>
    <property type="project" value="InterPro"/>
</dbReference>
<feature type="transmembrane region" description="Helical" evidence="7">
    <location>
        <begin position="99"/>
        <end position="120"/>
    </location>
</feature>
<organism evidence="9 10">
    <name type="scientific">Crenobacter cavernae</name>
    <dbReference type="NCBI Taxonomy" id="2290923"/>
    <lineage>
        <taxon>Bacteria</taxon>
        <taxon>Pseudomonadati</taxon>
        <taxon>Pseudomonadota</taxon>
        <taxon>Betaproteobacteria</taxon>
        <taxon>Neisseriales</taxon>
        <taxon>Neisseriaceae</taxon>
        <taxon>Crenobacter</taxon>
    </lineage>
</organism>
<proteinExistence type="predicted"/>
<evidence type="ECO:0000256" key="7">
    <source>
        <dbReference type="SAM" id="Phobius"/>
    </source>
</evidence>
<evidence type="ECO:0000256" key="4">
    <source>
        <dbReference type="ARBA" id="ARBA00022692"/>
    </source>
</evidence>
<dbReference type="PANTHER" id="PTHR30151:SF25">
    <property type="entry name" value="TAURINE TRANSPORT SYSTEM PERMEASE PROTEIN TAUC"/>
    <property type="match status" value="1"/>
</dbReference>
<dbReference type="PANTHER" id="PTHR30151">
    <property type="entry name" value="ALKANE SULFONATE ABC TRANSPORTER-RELATED, MEMBRANE SUBUNIT"/>
    <property type="match status" value="1"/>
</dbReference>
<evidence type="ECO:0000256" key="2">
    <source>
        <dbReference type="ARBA" id="ARBA00022448"/>
    </source>
</evidence>
<dbReference type="SUPFAM" id="SSF161098">
    <property type="entry name" value="MetI-like"/>
    <property type="match status" value="1"/>
</dbReference>
<evidence type="ECO:0000256" key="6">
    <source>
        <dbReference type="ARBA" id="ARBA00023136"/>
    </source>
</evidence>
<dbReference type="Gene3D" id="1.10.3720.10">
    <property type="entry name" value="MetI-like"/>
    <property type="match status" value="1"/>
</dbReference>
<keyword evidence="5 7" id="KW-1133">Transmembrane helix</keyword>
<keyword evidence="4 7" id="KW-0812">Transmembrane</keyword>
<evidence type="ECO:0000256" key="3">
    <source>
        <dbReference type="ARBA" id="ARBA00022475"/>
    </source>
</evidence>
<dbReference type="PROSITE" id="PS50928">
    <property type="entry name" value="ABC_TM1"/>
    <property type="match status" value="1"/>
</dbReference>
<dbReference type="KEGG" id="ccah:DWG20_00390"/>
<feature type="transmembrane region" description="Helical" evidence="7">
    <location>
        <begin position="29"/>
        <end position="54"/>
    </location>
</feature>
<dbReference type="InterPro" id="IPR035906">
    <property type="entry name" value="MetI-like_sf"/>
</dbReference>
<feature type="domain" description="ABC transmembrane type-1" evidence="8">
    <location>
        <begin position="33"/>
        <end position="136"/>
    </location>
</feature>
<dbReference type="GO" id="GO:0010438">
    <property type="term" value="P:cellular response to sulfur starvation"/>
    <property type="evidence" value="ECO:0007669"/>
    <property type="project" value="TreeGrafter"/>
</dbReference>
<keyword evidence="3" id="KW-1003">Cell membrane</keyword>
<dbReference type="AlphaFoldDB" id="A0A345Y255"/>
<evidence type="ECO:0000313" key="9">
    <source>
        <dbReference type="EMBL" id="AXK38007.1"/>
    </source>
</evidence>
<dbReference type="InterPro" id="IPR000515">
    <property type="entry name" value="MetI-like"/>
</dbReference>
<accession>A0A345Y255</accession>
<evidence type="ECO:0000259" key="8">
    <source>
        <dbReference type="PROSITE" id="PS50928"/>
    </source>
</evidence>
<evidence type="ECO:0000256" key="5">
    <source>
        <dbReference type="ARBA" id="ARBA00022989"/>
    </source>
</evidence>
<comment type="subcellular location">
    <subcellularLocation>
        <location evidence="1">Cell membrane</location>
        <topology evidence="1">Multi-pass membrane protein</topology>
    </subcellularLocation>
</comment>
<reference evidence="9 10" key="1">
    <citation type="submission" date="2018-07" db="EMBL/GenBank/DDBJ databases">
        <title>Crenobacter cavernae sp. nov., isolated from a karst cave.</title>
        <authorList>
            <person name="Zhu H."/>
        </authorList>
    </citation>
    <scope>NUCLEOTIDE SEQUENCE [LARGE SCALE GENOMIC DNA]</scope>
    <source>
        <strain evidence="9 10">K1W11S-77</strain>
    </source>
</reference>
<gene>
    <name evidence="9" type="ORF">DWG20_00390</name>
</gene>
<evidence type="ECO:0000256" key="1">
    <source>
        <dbReference type="ARBA" id="ARBA00004651"/>
    </source>
</evidence>
<feature type="transmembrane region" description="Helical" evidence="7">
    <location>
        <begin position="74"/>
        <end position="93"/>
    </location>
</feature>
<name>A0A345Y255_9NEIS</name>
<dbReference type="EMBL" id="CP031337">
    <property type="protein sequence ID" value="AXK38007.1"/>
    <property type="molecule type" value="Genomic_DNA"/>
</dbReference>
<evidence type="ECO:0000313" key="10">
    <source>
        <dbReference type="Proteomes" id="UP000254537"/>
    </source>
</evidence>
<sequence length="136" mass="14545">MPALFLPPPDRVLARLAELSTSSFMDATIWQHAGASLARVAAALVTALLTALPLGVPIGLNRTARAALDPLIEFYRPVPPLAYLPLTVIWFGIGEASKVLLITDVVIAGILAIALIALVLELALRAIERRFAGWSR</sequence>
<protein>
    <recommendedName>
        <fullName evidence="8">ABC transmembrane type-1 domain-containing protein</fullName>
    </recommendedName>
</protein>
<dbReference type="GO" id="GO:0005886">
    <property type="term" value="C:plasma membrane"/>
    <property type="evidence" value="ECO:0007669"/>
    <property type="project" value="UniProtKB-SubCell"/>
</dbReference>
<keyword evidence="6 7" id="KW-0472">Membrane</keyword>
<dbReference type="Proteomes" id="UP000254537">
    <property type="component" value="Chromosome"/>
</dbReference>
<keyword evidence="2" id="KW-0813">Transport</keyword>